<feature type="compositionally biased region" description="Basic and acidic residues" evidence="1">
    <location>
        <begin position="34"/>
        <end position="46"/>
    </location>
</feature>
<gene>
    <name evidence="2" type="ORF">AVDCRST_MAG03-2559</name>
</gene>
<reference evidence="2" key="1">
    <citation type="submission" date="2020-02" db="EMBL/GenBank/DDBJ databases">
        <authorList>
            <person name="Meier V. D."/>
        </authorList>
    </citation>
    <scope>NUCLEOTIDE SEQUENCE</scope>
    <source>
        <strain evidence="2">AVDCRST_MAG03</strain>
    </source>
</reference>
<feature type="region of interest" description="Disordered" evidence="1">
    <location>
        <begin position="1"/>
        <end position="68"/>
    </location>
</feature>
<dbReference type="EMBL" id="CADCUT010000155">
    <property type="protein sequence ID" value="CAA9421226.1"/>
    <property type="molecule type" value="Genomic_DNA"/>
</dbReference>
<name>A0A6J4PNR5_9ACTN</name>
<feature type="compositionally biased region" description="Polar residues" evidence="1">
    <location>
        <begin position="49"/>
        <end position="59"/>
    </location>
</feature>
<sequence>MQGAGYAERHRPRGPQIQARFPDPNDEPLPADAPNRDRERRYERPSRVIVSSRTENPRASTHPGEIVK</sequence>
<proteinExistence type="predicted"/>
<protein>
    <submittedName>
        <fullName evidence="2">Uncharacterized protein</fullName>
    </submittedName>
</protein>
<evidence type="ECO:0000313" key="2">
    <source>
        <dbReference type="EMBL" id="CAA9421226.1"/>
    </source>
</evidence>
<dbReference type="AlphaFoldDB" id="A0A6J4PNR5"/>
<organism evidence="2">
    <name type="scientific">uncultured Rubrobacteraceae bacterium</name>
    <dbReference type="NCBI Taxonomy" id="349277"/>
    <lineage>
        <taxon>Bacteria</taxon>
        <taxon>Bacillati</taxon>
        <taxon>Actinomycetota</taxon>
        <taxon>Rubrobacteria</taxon>
        <taxon>Rubrobacterales</taxon>
        <taxon>Rubrobacteraceae</taxon>
        <taxon>environmental samples</taxon>
    </lineage>
</organism>
<accession>A0A6J4PNR5</accession>
<evidence type="ECO:0000256" key="1">
    <source>
        <dbReference type="SAM" id="MobiDB-lite"/>
    </source>
</evidence>